<organism evidence="3 4">
    <name type="scientific">Salinimonas iocasae</name>
    <dbReference type="NCBI Taxonomy" id="2572577"/>
    <lineage>
        <taxon>Bacteria</taxon>
        <taxon>Pseudomonadati</taxon>
        <taxon>Pseudomonadota</taxon>
        <taxon>Gammaproteobacteria</taxon>
        <taxon>Alteromonadales</taxon>
        <taxon>Alteromonadaceae</taxon>
        <taxon>Alteromonas/Salinimonas group</taxon>
        <taxon>Salinimonas</taxon>
    </lineage>
</organism>
<keyword evidence="1" id="KW-0812">Transmembrane</keyword>
<evidence type="ECO:0000256" key="1">
    <source>
        <dbReference type="SAM" id="Phobius"/>
    </source>
</evidence>
<keyword evidence="4" id="KW-1185">Reference proteome</keyword>
<dbReference type="AlphaFoldDB" id="A0A5B7YDI3"/>
<name>A0A5B7YDI3_9ALTE</name>
<dbReference type="NCBIfam" id="NF038116">
    <property type="entry name" value="Sden1266_dom"/>
    <property type="match status" value="1"/>
</dbReference>
<dbReference type="OrthoDB" id="6322244at2"/>
<dbReference type="EMBL" id="CP039852">
    <property type="protein sequence ID" value="QCZ92659.1"/>
    <property type="molecule type" value="Genomic_DNA"/>
</dbReference>
<evidence type="ECO:0008006" key="5">
    <source>
        <dbReference type="Google" id="ProtNLM"/>
    </source>
</evidence>
<keyword evidence="1" id="KW-0472">Membrane</keyword>
<evidence type="ECO:0000256" key="2">
    <source>
        <dbReference type="SAM" id="SignalP"/>
    </source>
</evidence>
<feature type="transmembrane region" description="Helical" evidence="1">
    <location>
        <begin position="206"/>
        <end position="223"/>
    </location>
</feature>
<feature type="signal peptide" evidence="2">
    <location>
        <begin position="1"/>
        <end position="20"/>
    </location>
</feature>
<keyword evidence="1" id="KW-1133">Transmembrane helix</keyword>
<reference evidence="3 4" key="1">
    <citation type="submission" date="2019-04" db="EMBL/GenBank/DDBJ databases">
        <title>Salinimonas iocasae sp. nov., a halophilic bacterium isolated from the outer tube casing of tubeworms in Okinawa Trough.</title>
        <authorList>
            <person name="Zhang H."/>
            <person name="Wang H."/>
            <person name="Li C."/>
        </authorList>
    </citation>
    <scope>NUCLEOTIDE SEQUENCE [LARGE SCALE GENOMIC DNA]</scope>
    <source>
        <strain evidence="3 4">KX18D6</strain>
    </source>
</reference>
<sequence length="231" mass="25933">MKNLLFSLAIMMGVSAAALAESSHQEPVMVTVSQSQHLPADAKKHKPGPARSTSAFAPQKVDQHNTVSNQDFWIYDCWLTLLTDEDYDGYFASFSLSFDADTFYQAHELYAVIYLGDAVEYKSVYVTSVFTVYGEDSDDYVTLDIELVSGYAPYDYDIRIELFDAHNDYRVAVYDAFNDADLSLVSLESRSNDQPYHDSHHSSSRHGGSIGLAGILMFIFAIARRCTKLRL</sequence>
<gene>
    <name evidence="3" type="ORF">FBQ74_03860</name>
</gene>
<keyword evidence="2" id="KW-0732">Signal</keyword>
<dbReference type="Proteomes" id="UP000304912">
    <property type="component" value="Chromosome"/>
</dbReference>
<evidence type="ECO:0000313" key="4">
    <source>
        <dbReference type="Proteomes" id="UP000304912"/>
    </source>
</evidence>
<dbReference type="KEGG" id="salk:FBQ74_03860"/>
<proteinExistence type="predicted"/>
<dbReference type="RefSeq" id="WP_139755408.1">
    <property type="nucleotide sequence ID" value="NZ_CP039852.1"/>
</dbReference>
<feature type="chain" id="PRO_5022886797" description="GlyGly-CTERM sorting domain-containing protein" evidence="2">
    <location>
        <begin position="21"/>
        <end position="231"/>
    </location>
</feature>
<protein>
    <recommendedName>
        <fullName evidence="5">GlyGly-CTERM sorting domain-containing protein</fullName>
    </recommendedName>
</protein>
<evidence type="ECO:0000313" key="3">
    <source>
        <dbReference type="EMBL" id="QCZ92659.1"/>
    </source>
</evidence>
<accession>A0A5B7YDI3</accession>